<dbReference type="Pfam" id="PF08529">
    <property type="entry name" value="NusA_N"/>
    <property type="match status" value="1"/>
</dbReference>
<dbReference type="PROSITE" id="PS50084">
    <property type="entry name" value="KH_TYPE_1"/>
    <property type="match status" value="1"/>
</dbReference>
<dbReference type="GO" id="GO:0003723">
    <property type="term" value="F:RNA binding"/>
    <property type="evidence" value="ECO:0007669"/>
    <property type="project" value="UniProtKB-UniRule"/>
</dbReference>
<dbReference type="InterPro" id="IPR036555">
    <property type="entry name" value="NusA_N_sf"/>
</dbReference>
<proteinExistence type="inferred from homology"/>
<evidence type="ECO:0000256" key="5">
    <source>
        <dbReference type="ARBA" id="ARBA00023015"/>
    </source>
</evidence>
<dbReference type="PANTHER" id="PTHR22648:SF0">
    <property type="entry name" value="TRANSCRIPTION TERMINATION_ANTITERMINATION PROTEIN NUSA"/>
    <property type="match status" value="1"/>
</dbReference>
<dbReference type="Gene3D" id="2.40.50.140">
    <property type="entry name" value="Nucleic acid-binding proteins"/>
    <property type="match status" value="1"/>
</dbReference>
<dbReference type="InterPro" id="IPR009019">
    <property type="entry name" value="KH_sf_prok-type"/>
</dbReference>
<dbReference type="GO" id="GO:0003700">
    <property type="term" value="F:DNA-binding transcription factor activity"/>
    <property type="evidence" value="ECO:0007669"/>
    <property type="project" value="InterPro"/>
</dbReference>
<dbReference type="Gene3D" id="3.30.300.20">
    <property type="match status" value="2"/>
</dbReference>
<dbReference type="InterPro" id="IPR012340">
    <property type="entry name" value="NA-bd_OB-fold"/>
</dbReference>
<dbReference type="FunFam" id="3.30.300.20:FF:000002">
    <property type="entry name" value="Transcription termination/antitermination protein NusA"/>
    <property type="match status" value="1"/>
</dbReference>
<dbReference type="SMART" id="SM00316">
    <property type="entry name" value="S1"/>
    <property type="match status" value="1"/>
</dbReference>
<evidence type="ECO:0000256" key="3">
    <source>
        <dbReference type="ARBA" id="ARBA00022814"/>
    </source>
</evidence>
<dbReference type="InterPro" id="IPR030842">
    <property type="entry name" value="TF_NusA_bacterial"/>
</dbReference>
<comment type="similarity">
    <text evidence="7">Belongs to the NusA family.</text>
</comment>
<dbReference type="PANTHER" id="PTHR22648">
    <property type="entry name" value="TRANSCRIPTION TERMINATION FACTOR NUSA"/>
    <property type="match status" value="1"/>
</dbReference>
<dbReference type="FunFam" id="2.40.50.140:FF:000058">
    <property type="entry name" value="Transcription termination/antitermination protein NusA"/>
    <property type="match status" value="1"/>
</dbReference>
<dbReference type="InterPro" id="IPR013735">
    <property type="entry name" value="TF_NusA_N"/>
</dbReference>
<dbReference type="GO" id="GO:0031564">
    <property type="term" value="P:transcription antitermination"/>
    <property type="evidence" value="ECO:0007669"/>
    <property type="project" value="UniProtKB-UniRule"/>
</dbReference>
<sequence>MKSDLYTAIAQIAAERGIPRDAVISSVQQALTSVYKKTMGSEEDVAVELDQATGEMQVVILKTVVETVVEPNREISLEDAKAHEPGAQIGDAVKIKSTPENFGRIAAQTVKQVVHTRIRDFERESVFREYQDKEGEVLSGVVQRADSRAVIIELGKAEAVMPAREQVPTERYRTNQRIKVLVTEVNSHARGPQLIVSRSNAGLIRRLFEQEVPEIQTGAVEIMEIAREPGLRSKVAVAARQEKVDPVGSCVGVRGVRIQNIVNELYGEKIDVIEWSSDIATFIANALSPAKPTNVSLSEHGEHRVATVIVPSDQMSLAIGKEGQNARLAYKLTGWRIDIKGPESLLEAGGEFFRSARDSASDLMPDFNYQGRQPRPVQADGMVALGGMSYGPLSSELVRRQVDVEAIDGVVEIYYDRELRARFDQRTGTALPLDGDGLDMPAATELEASSVGDGERA</sequence>
<feature type="domain" description="S1 motif" evidence="9">
    <location>
        <begin position="135"/>
        <end position="199"/>
    </location>
</feature>
<evidence type="ECO:0000313" key="10">
    <source>
        <dbReference type="EMBL" id="CAA9562710.1"/>
    </source>
</evidence>
<dbReference type="CDD" id="cd22529">
    <property type="entry name" value="KH-II_NusA_rpt2"/>
    <property type="match status" value="1"/>
</dbReference>
<keyword evidence="1 7" id="KW-0806">Transcription termination</keyword>
<dbReference type="GO" id="GO:0005829">
    <property type="term" value="C:cytosol"/>
    <property type="evidence" value="ECO:0007669"/>
    <property type="project" value="TreeGrafter"/>
</dbReference>
<dbReference type="HAMAP" id="MF_00945_B">
    <property type="entry name" value="NusA_B"/>
    <property type="match status" value="1"/>
</dbReference>
<organism evidence="10">
    <name type="scientific">uncultured Thermomicrobiales bacterium</name>
    <dbReference type="NCBI Taxonomy" id="1645740"/>
    <lineage>
        <taxon>Bacteria</taxon>
        <taxon>Pseudomonadati</taxon>
        <taxon>Thermomicrobiota</taxon>
        <taxon>Thermomicrobia</taxon>
        <taxon>Thermomicrobiales</taxon>
        <taxon>environmental samples</taxon>
    </lineage>
</organism>
<keyword evidence="5 7" id="KW-0805">Transcription regulation</keyword>
<dbReference type="Pfam" id="PF13184">
    <property type="entry name" value="KH_NusA_1st"/>
    <property type="match status" value="1"/>
</dbReference>
<accession>A0A6J4UZ80</accession>
<dbReference type="PROSITE" id="PS50126">
    <property type="entry name" value="S1"/>
    <property type="match status" value="1"/>
</dbReference>
<evidence type="ECO:0000259" key="9">
    <source>
        <dbReference type="PROSITE" id="PS50126"/>
    </source>
</evidence>
<dbReference type="CDD" id="cd04455">
    <property type="entry name" value="S1_NusA"/>
    <property type="match status" value="1"/>
</dbReference>
<comment type="subcellular location">
    <subcellularLocation>
        <location evidence="7">Cytoplasm</location>
    </subcellularLocation>
</comment>
<keyword evidence="4 7" id="KW-0694">RNA-binding</keyword>
<dbReference type="SUPFAM" id="SSF50249">
    <property type="entry name" value="Nucleic acid-binding proteins"/>
    <property type="match status" value="1"/>
</dbReference>
<comment type="function">
    <text evidence="7">Participates in both transcription termination and antitermination.</text>
</comment>
<evidence type="ECO:0000256" key="6">
    <source>
        <dbReference type="ARBA" id="ARBA00023163"/>
    </source>
</evidence>
<dbReference type="NCBIfam" id="TIGR01953">
    <property type="entry name" value="NusA"/>
    <property type="match status" value="1"/>
</dbReference>
<dbReference type="FunFam" id="3.30.1480.10:FF:000002">
    <property type="entry name" value="Transcription termination/antitermination protein NusA"/>
    <property type="match status" value="1"/>
</dbReference>
<dbReference type="SUPFAM" id="SSF69705">
    <property type="entry name" value="Transcription factor NusA, N-terminal domain"/>
    <property type="match status" value="1"/>
</dbReference>
<evidence type="ECO:0000256" key="2">
    <source>
        <dbReference type="ARBA" id="ARBA00022490"/>
    </source>
</evidence>
<dbReference type="InterPro" id="IPR025249">
    <property type="entry name" value="TF_NusA_KH_1st"/>
</dbReference>
<reference evidence="10" key="1">
    <citation type="submission" date="2020-02" db="EMBL/GenBank/DDBJ databases">
        <authorList>
            <person name="Meier V. D."/>
        </authorList>
    </citation>
    <scope>NUCLEOTIDE SEQUENCE</scope>
    <source>
        <strain evidence="10">AVDCRST_MAG87</strain>
    </source>
</reference>
<evidence type="ECO:0000256" key="1">
    <source>
        <dbReference type="ARBA" id="ARBA00022472"/>
    </source>
</evidence>
<dbReference type="InterPro" id="IPR003029">
    <property type="entry name" value="S1_domain"/>
</dbReference>
<dbReference type="CDD" id="cd02134">
    <property type="entry name" value="KH-II_NusA_rpt1"/>
    <property type="match status" value="1"/>
</dbReference>
<keyword evidence="2 7" id="KW-0963">Cytoplasm</keyword>
<dbReference type="InterPro" id="IPR004087">
    <property type="entry name" value="KH_dom"/>
</dbReference>
<dbReference type="SMART" id="SM00322">
    <property type="entry name" value="KH"/>
    <property type="match status" value="2"/>
</dbReference>
<protein>
    <recommendedName>
        <fullName evidence="7">Transcription termination/antitermination protein NusA</fullName>
    </recommendedName>
</protein>
<dbReference type="EMBL" id="CADCWJ010000384">
    <property type="protein sequence ID" value="CAA9562710.1"/>
    <property type="molecule type" value="Genomic_DNA"/>
</dbReference>
<dbReference type="Gene3D" id="3.30.1480.10">
    <property type="entry name" value="NusA, N-terminal domain"/>
    <property type="match status" value="1"/>
</dbReference>
<evidence type="ECO:0000256" key="4">
    <source>
        <dbReference type="ARBA" id="ARBA00022884"/>
    </source>
</evidence>
<name>A0A6J4UZ80_9BACT</name>
<keyword evidence="6 7" id="KW-0804">Transcription</keyword>
<evidence type="ECO:0000256" key="7">
    <source>
        <dbReference type="HAMAP-Rule" id="MF_00945"/>
    </source>
</evidence>
<feature type="region of interest" description="Disordered" evidence="8">
    <location>
        <begin position="431"/>
        <end position="457"/>
    </location>
</feature>
<dbReference type="GO" id="GO:0006353">
    <property type="term" value="P:DNA-templated transcription termination"/>
    <property type="evidence" value="ECO:0007669"/>
    <property type="project" value="UniProtKB-UniRule"/>
</dbReference>
<dbReference type="SUPFAM" id="SSF54814">
    <property type="entry name" value="Prokaryotic type KH domain (KH-domain type II)"/>
    <property type="match status" value="2"/>
</dbReference>
<dbReference type="FunFam" id="3.30.300.20:FF:000005">
    <property type="entry name" value="Transcription termination/antitermination protein NusA"/>
    <property type="match status" value="1"/>
</dbReference>
<dbReference type="AlphaFoldDB" id="A0A6J4UZ80"/>
<dbReference type="Pfam" id="PF26594">
    <property type="entry name" value="KH_NusA_2nd"/>
    <property type="match status" value="1"/>
</dbReference>
<comment type="subunit">
    <text evidence="7">Monomer. Binds directly to the core enzyme of the DNA-dependent RNA polymerase and to nascent RNA.</text>
</comment>
<evidence type="ECO:0000256" key="8">
    <source>
        <dbReference type="SAM" id="MobiDB-lite"/>
    </source>
</evidence>
<dbReference type="InterPro" id="IPR058582">
    <property type="entry name" value="KH_NusA_2nd"/>
</dbReference>
<dbReference type="InterPro" id="IPR010213">
    <property type="entry name" value="TF_NusA"/>
</dbReference>
<keyword evidence="3 7" id="KW-0889">Transcription antitermination</keyword>
<gene>
    <name evidence="7" type="primary">nusA</name>
    <name evidence="10" type="ORF">AVDCRST_MAG87-1703</name>
</gene>
<dbReference type="InterPro" id="IPR015946">
    <property type="entry name" value="KH_dom-like_a/b"/>
</dbReference>
<dbReference type="Pfam" id="PF00575">
    <property type="entry name" value="S1"/>
    <property type="match status" value="1"/>
</dbReference>